<keyword evidence="1" id="KW-0472">Membrane</keyword>
<keyword evidence="1" id="KW-1133">Transmembrane helix</keyword>
<evidence type="ECO:0000256" key="1">
    <source>
        <dbReference type="SAM" id="Phobius"/>
    </source>
</evidence>
<proteinExistence type="predicted"/>
<organism evidence="2 3">
    <name type="scientific">Planomicrobium soli</name>
    <dbReference type="NCBI Taxonomy" id="1176648"/>
    <lineage>
        <taxon>Bacteria</taxon>
        <taxon>Bacillati</taxon>
        <taxon>Bacillota</taxon>
        <taxon>Bacilli</taxon>
        <taxon>Bacillales</taxon>
        <taxon>Caryophanaceae</taxon>
        <taxon>Planomicrobium</taxon>
    </lineage>
</organism>
<gene>
    <name evidence="2" type="ORF">B0H99_101471</name>
</gene>
<keyword evidence="3" id="KW-1185">Reference proteome</keyword>
<dbReference type="Proteomes" id="UP000242682">
    <property type="component" value="Unassembled WGS sequence"/>
</dbReference>
<feature type="transmembrane region" description="Helical" evidence="1">
    <location>
        <begin position="29"/>
        <end position="49"/>
    </location>
</feature>
<dbReference type="AlphaFoldDB" id="A0A2P8H7M4"/>
<dbReference type="EMBL" id="PYAT01000001">
    <property type="protein sequence ID" value="PSL42222.1"/>
    <property type="molecule type" value="Genomic_DNA"/>
</dbReference>
<protein>
    <submittedName>
        <fullName evidence="2">Uncharacterized protein</fullName>
    </submittedName>
</protein>
<keyword evidence="1" id="KW-0812">Transmembrane</keyword>
<sequence>MEWVQNVKRNRGVNHVSSKEGGNYLYRRICWLVIWVFLLLLISACGRSIDLNEANPHRHYKDDKMIGTVWEIDNDDNSLIIDISEWEKRDRKGAGITDEGYSYMARLSEETRMKYEDGRAASIDDIKKGQKVLVNPPRGNKFEGYPMELVLLEMSHEEKYSRFLSHIDGFNIVVMYENGGTVPVEMQDSLYGNVLDILEGTEHEAVAAWIEYDEDHVIDYKKDLRIEQFPVILVFDPDALLFKTYHADDLYAFFNNLKN</sequence>
<evidence type="ECO:0000313" key="3">
    <source>
        <dbReference type="Proteomes" id="UP000242682"/>
    </source>
</evidence>
<evidence type="ECO:0000313" key="2">
    <source>
        <dbReference type="EMBL" id="PSL42222.1"/>
    </source>
</evidence>
<comment type="caution">
    <text evidence="2">The sequence shown here is derived from an EMBL/GenBank/DDBJ whole genome shotgun (WGS) entry which is preliminary data.</text>
</comment>
<name>A0A2P8H7M4_9BACL</name>
<reference evidence="2 3" key="1">
    <citation type="submission" date="2018-03" db="EMBL/GenBank/DDBJ databases">
        <title>Genomic Encyclopedia of Type Strains, Phase III (KMG-III): the genomes of soil and plant-associated and newly described type strains.</title>
        <authorList>
            <person name="Whitman W."/>
        </authorList>
    </citation>
    <scope>NUCLEOTIDE SEQUENCE [LARGE SCALE GENOMIC DNA]</scope>
    <source>
        <strain evidence="2 3">CGMCC 1.12259</strain>
    </source>
</reference>
<accession>A0A2P8H7M4</accession>